<dbReference type="SMART" id="SM00437">
    <property type="entry name" value="TOP1Ac"/>
    <property type="match status" value="1"/>
</dbReference>
<evidence type="ECO:0000256" key="7">
    <source>
        <dbReference type="SAM" id="MobiDB-lite"/>
    </source>
</evidence>
<dbReference type="InterPro" id="IPR013826">
    <property type="entry name" value="Topo_IA_cen_sub3"/>
</dbReference>
<dbReference type="InterPro" id="IPR013497">
    <property type="entry name" value="Topo_IA_cen"/>
</dbReference>
<accession>E6N9Z0</accession>
<dbReference type="EC" id="5.6.2.1" evidence="3"/>
<dbReference type="InterPro" id="IPR023405">
    <property type="entry name" value="Topo_IA_core_domain"/>
</dbReference>
<evidence type="ECO:0000256" key="4">
    <source>
        <dbReference type="ARBA" id="ARBA00023029"/>
    </source>
</evidence>
<protein>
    <recommendedName>
        <fullName evidence="3">DNA topoisomerase</fullName>
        <ecNumber evidence="3">5.6.2.1</ecNumber>
    </recommendedName>
</protein>
<dbReference type="Gene3D" id="3.40.50.140">
    <property type="match status" value="1"/>
</dbReference>
<dbReference type="GO" id="GO:0003677">
    <property type="term" value="F:DNA binding"/>
    <property type="evidence" value="ECO:0007669"/>
    <property type="project" value="UniProtKB-KW"/>
</dbReference>
<evidence type="ECO:0000256" key="3">
    <source>
        <dbReference type="ARBA" id="ARBA00012891"/>
    </source>
</evidence>
<dbReference type="GO" id="GO:0006310">
    <property type="term" value="P:DNA recombination"/>
    <property type="evidence" value="ECO:0007669"/>
    <property type="project" value="TreeGrafter"/>
</dbReference>
<dbReference type="InterPro" id="IPR003601">
    <property type="entry name" value="Topo_IA_2"/>
</dbReference>
<evidence type="ECO:0000313" key="10">
    <source>
        <dbReference type="EMBL" id="BAJ49146.1"/>
    </source>
</evidence>
<evidence type="ECO:0000256" key="6">
    <source>
        <dbReference type="ARBA" id="ARBA00023235"/>
    </source>
</evidence>
<comment type="similarity">
    <text evidence="2">Belongs to the type IA topoisomerase family.</text>
</comment>
<feature type="domain" description="Toprim" evidence="8">
    <location>
        <begin position="14"/>
        <end position="133"/>
    </location>
</feature>
<dbReference type="PANTHER" id="PTHR11390">
    <property type="entry name" value="PROKARYOTIC DNA TOPOISOMERASE"/>
    <property type="match status" value="1"/>
</dbReference>
<feature type="compositionally biased region" description="Basic and acidic residues" evidence="7">
    <location>
        <begin position="338"/>
        <end position="360"/>
    </location>
</feature>
<feature type="domain" description="Topo IA-type catalytic" evidence="9">
    <location>
        <begin position="152"/>
        <end position="563"/>
    </location>
</feature>
<comment type="catalytic activity">
    <reaction evidence="1">
        <text>ATP-independent breakage of single-stranded DNA, followed by passage and rejoining.</text>
        <dbReference type="EC" id="5.6.2.1"/>
    </reaction>
</comment>
<dbReference type="SMART" id="SM00436">
    <property type="entry name" value="TOP1Bc"/>
    <property type="match status" value="1"/>
</dbReference>
<dbReference type="InterPro" id="IPR003602">
    <property type="entry name" value="Topo_IA_DNA-bd_dom"/>
</dbReference>
<name>E6N9Z0_CALS0</name>
<dbReference type="SMART" id="SM00493">
    <property type="entry name" value="TOPRIM"/>
    <property type="match status" value="1"/>
</dbReference>
<dbReference type="GO" id="GO:0006265">
    <property type="term" value="P:DNA topological change"/>
    <property type="evidence" value="ECO:0007669"/>
    <property type="project" value="InterPro"/>
</dbReference>
<gene>
    <name evidence="10" type="ORF">HGMM_F11F01C01</name>
</gene>
<dbReference type="GO" id="GO:0003917">
    <property type="term" value="F:DNA topoisomerase type I (single strand cut, ATP-independent) activity"/>
    <property type="evidence" value="ECO:0007669"/>
    <property type="project" value="UniProtKB-EC"/>
</dbReference>
<keyword evidence="4" id="KW-0799">Topoisomerase</keyword>
<dbReference type="PANTHER" id="PTHR11390:SF21">
    <property type="entry name" value="DNA TOPOISOMERASE 3-ALPHA"/>
    <property type="match status" value="1"/>
</dbReference>
<reference evidence="10" key="1">
    <citation type="journal article" date="2005" name="Environ. Microbiol.">
        <title>Genetic and functional properties of uncultivated thermophilic crenarchaeotes from a subsurface gold mine as revealed by analysis of genome fragments.</title>
        <authorList>
            <person name="Nunoura T."/>
            <person name="Hirayama H."/>
            <person name="Takami H."/>
            <person name="Oida H."/>
            <person name="Nishi S."/>
            <person name="Shimamura S."/>
            <person name="Suzuki Y."/>
            <person name="Inagaki F."/>
            <person name="Takai K."/>
            <person name="Nealson K.H."/>
            <person name="Horikoshi K."/>
        </authorList>
    </citation>
    <scope>NUCLEOTIDE SEQUENCE</scope>
</reference>
<evidence type="ECO:0000259" key="9">
    <source>
        <dbReference type="PROSITE" id="PS52039"/>
    </source>
</evidence>
<dbReference type="SUPFAM" id="SSF56712">
    <property type="entry name" value="Prokaryotic type I DNA topoisomerase"/>
    <property type="match status" value="1"/>
</dbReference>
<dbReference type="Pfam" id="PF01751">
    <property type="entry name" value="Toprim"/>
    <property type="match status" value="1"/>
</dbReference>
<dbReference type="AlphaFoldDB" id="E6N9Z0"/>
<dbReference type="InterPro" id="IPR013824">
    <property type="entry name" value="Topo_IA_cen_sub1"/>
</dbReference>
<evidence type="ECO:0000256" key="1">
    <source>
        <dbReference type="ARBA" id="ARBA00000213"/>
    </source>
</evidence>
<organism evidence="10">
    <name type="scientific">Caldiarchaeum subterraneum</name>
    <dbReference type="NCBI Taxonomy" id="311458"/>
    <lineage>
        <taxon>Archaea</taxon>
        <taxon>Nitrososphaerota</taxon>
        <taxon>Candidatus Caldarchaeales</taxon>
        <taxon>Candidatus Caldarchaeaceae</taxon>
        <taxon>Candidatus Caldarchaeum</taxon>
    </lineage>
</organism>
<dbReference type="Gene3D" id="1.10.460.10">
    <property type="entry name" value="Topoisomerase I, domain 2"/>
    <property type="match status" value="1"/>
</dbReference>
<dbReference type="InterPro" id="IPR000380">
    <property type="entry name" value="Topo_IA"/>
</dbReference>
<evidence type="ECO:0000256" key="2">
    <source>
        <dbReference type="ARBA" id="ARBA00009446"/>
    </source>
</evidence>
<feature type="region of interest" description="Disordered" evidence="7">
    <location>
        <begin position="337"/>
        <end position="360"/>
    </location>
</feature>
<dbReference type="InterPro" id="IPR006171">
    <property type="entry name" value="TOPRIM_dom"/>
</dbReference>
<dbReference type="PRINTS" id="PR00417">
    <property type="entry name" value="PRTPISMRASEI"/>
</dbReference>
<keyword evidence="5" id="KW-0238">DNA-binding</keyword>
<dbReference type="PROSITE" id="PS52039">
    <property type="entry name" value="TOPO_IA_2"/>
    <property type="match status" value="1"/>
</dbReference>
<evidence type="ECO:0000256" key="5">
    <source>
        <dbReference type="ARBA" id="ARBA00023125"/>
    </source>
</evidence>
<keyword evidence="6 10" id="KW-0413">Isomerase</keyword>
<dbReference type="Gene3D" id="2.70.20.10">
    <property type="entry name" value="Topoisomerase I, domain 3"/>
    <property type="match status" value="1"/>
</dbReference>
<proteinExistence type="inferred from homology"/>
<evidence type="ECO:0000259" key="8">
    <source>
        <dbReference type="PROSITE" id="PS50880"/>
    </source>
</evidence>
<feature type="region of interest" description="Disordered" evidence="7">
    <location>
        <begin position="585"/>
        <end position="608"/>
    </location>
</feature>
<dbReference type="CDD" id="cd00186">
    <property type="entry name" value="TOP1Ac"/>
    <property type="match status" value="1"/>
</dbReference>
<sequence>MTSTSDKDTMDGKQLIIVAEKASVARAIKAVVSAAKANAVVSSVRGHMMEADLPDGYEWGAKHPFEIIKLRKVVDKISDNRVFEQLVKVFSRGGVLVIATDNDSEGELIGYEILQVYRRVTGGEPVVYRMRFNSVDRRELFASLRNLEKGLNMRWVEKARFRQIFDLVTGAAFTRLLTLSTRRLAPVRVISWGSCQTPTLNFVVEREKEIQQFKPQKYWVIEATLRKASGEEFKAATQQIWNRDEAEQVFKKARKAGEAVVTSYTKSEKTLPRPLPMRTDDVLRDLTRITGISANRLLSMMEELYAEGYISYPRTDTNRYRRGFDFQTPLKAVTAADALRDAKPDKAEPDPRNGSRDDGAHPPIYLVATFRGSGVLMQIWEYIARRFYANAFFDDAVQSTAKAEIGIGGIAFSAEGSSVTKQGYLQVFSYFRPRDRPLPELGVGEKLQIIDVAIREDETKPPPRLTEADLLRLMEKNGIGTDATRAFFPQLITERNYAVRAGRFFKPTPLGMALIESLAEADTRLITPETRRLVEDYMAKIERGETSFQVSLEQSLRLYEELLRRCGDKIDEISRRLAQHVKPFARKRQAKKKGEPSLMNSHKLNKIK</sequence>
<reference evidence="10" key="2">
    <citation type="journal article" date="2011" name="Nucleic Acids Res.">
        <title>Insights into the evolution of Archaea and eukaryotic protein modifier systems revealed by the genome of a novel archaeal group.</title>
        <authorList>
            <person name="Nunoura T."/>
            <person name="Takaki Y."/>
            <person name="Kakuta J."/>
            <person name="Nishi S."/>
            <person name="Sugahara J."/>
            <person name="Kazama H."/>
            <person name="Chee G."/>
            <person name="Hattori M."/>
            <person name="Kanai A."/>
            <person name="Atomi H."/>
            <person name="Takai K."/>
            <person name="Takami H."/>
        </authorList>
    </citation>
    <scope>NUCLEOTIDE SEQUENCE</scope>
</reference>
<dbReference type="PROSITE" id="PS50880">
    <property type="entry name" value="TOPRIM"/>
    <property type="match status" value="1"/>
</dbReference>
<dbReference type="InterPro" id="IPR013825">
    <property type="entry name" value="Topo_IA_cen_sub2"/>
</dbReference>
<dbReference type="Pfam" id="PF01131">
    <property type="entry name" value="Topoisom_bac"/>
    <property type="match status" value="1"/>
</dbReference>
<dbReference type="Gene3D" id="1.10.290.10">
    <property type="entry name" value="Topoisomerase I, domain 4"/>
    <property type="match status" value="1"/>
</dbReference>
<dbReference type="GO" id="GO:0006281">
    <property type="term" value="P:DNA repair"/>
    <property type="evidence" value="ECO:0007669"/>
    <property type="project" value="TreeGrafter"/>
</dbReference>
<dbReference type="EMBL" id="AP011885">
    <property type="protein sequence ID" value="BAJ49146.1"/>
    <property type="molecule type" value="Genomic_DNA"/>
</dbReference>